<evidence type="ECO:0000256" key="1">
    <source>
        <dbReference type="SAM" id="MobiDB-lite"/>
    </source>
</evidence>
<keyword evidence="3" id="KW-1185">Reference proteome</keyword>
<dbReference type="KEGG" id="tet:TTHERM_00389980"/>
<proteinExistence type="predicted"/>
<protein>
    <submittedName>
        <fullName evidence="2">Uncharacterized protein</fullName>
    </submittedName>
</protein>
<accession>Q23R90</accession>
<evidence type="ECO:0000313" key="3">
    <source>
        <dbReference type="Proteomes" id="UP000009168"/>
    </source>
</evidence>
<reference evidence="3" key="1">
    <citation type="journal article" date="2006" name="PLoS Biol.">
        <title>Macronuclear genome sequence of the ciliate Tetrahymena thermophila, a model eukaryote.</title>
        <authorList>
            <person name="Eisen J.A."/>
            <person name="Coyne R.S."/>
            <person name="Wu M."/>
            <person name="Wu D."/>
            <person name="Thiagarajan M."/>
            <person name="Wortman J.R."/>
            <person name="Badger J.H."/>
            <person name="Ren Q."/>
            <person name="Amedeo P."/>
            <person name="Jones K.M."/>
            <person name="Tallon L.J."/>
            <person name="Delcher A.L."/>
            <person name="Salzberg S.L."/>
            <person name="Silva J.C."/>
            <person name="Haas B.J."/>
            <person name="Majoros W.H."/>
            <person name="Farzad M."/>
            <person name="Carlton J.M."/>
            <person name="Smith R.K. Jr."/>
            <person name="Garg J."/>
            <person name="Pearlman R.E."/>
            <person name="Karrer K.M."/>
            <person name="Sun L."/>
            <person name="Manning G."/>
            <person name="Elde N.C."/>
            <person name="Turkewitz A.P."/>
            <person name="Asai D.J."/>
            <person name="Wilkes D.E."/>
            <person name="Wang Y."/>
            <person name="Cai H."/>
            <person name="Collins K."/>
            <person name="Stewart B.A."/>
            <person name="Lee S.R."/>
            <person name="Wilamowska K."/>
            <person name="Weinberg Z."/>
            <person name="Ruzzo W.L."/>
            <person name="Wloga D."/>
            <person name="Gaertig J."/>
            <person name="Frankel J."/>
            <person name="Tsao C.-C."/>
            <person name="Gorovsky M.A."/>
            <person name="Keeling P.J."/>
            <person name="Waller R.F."/>
            <person name="Patron N.J."/>
            <person name="Cherry J.M."/>
            <person name="Stover N.A."/>
            <person name="Krieger C.J."/>
            <person name="del Toro C."/>
            <person name="Ryder H.F."/>
            <person name="Williamson S.C."/>
            <person name="Barbeau R.A."/>
            <person name="Hamilton E.P."/>
            <person name="Orias E."/>
        </authorList>
    </citation>
    <scope>NUCLEOTIDE SEQUENCE [LARGE SCALE GENOMIC DNA]</scope>
    <source>
        <strain evidence="3">SB210</strain>
    </source>
</reference>
<dbReference type="RefSeq" id="XP_001019403.2">
    <property type="nucleotide sequence ID" value="XM_001019403.2"/>
</dbReference>
<gene>
    <name evidence="2" type="ORF">TTHERM_00389980</name>
</gene>
<sequence length="305" mass="36613">MSFYNFNQVEKEDNLNFTGGYYDSYQFQMNSNQEQSQINESQQSIIKKLLYNECPFNAQMSDYQKKLLLNENSRLTMQTAQKLLYQEQQGYSEYDTHSRKSEQKQRNRVGSSQFTDQKMVKTASQQMNYINQNQQQNNKNIWDELYEKGLKKKMMVELQMKQGEQEKIENETQDLTFQPKLVADNSSFNINQPFQERINNWQDAKNKRLAEIKKYYTESEDHKQVKECTFQPQILNKSRKITYEKIKKQQNENLYSNCESQQTEQESQIKKNNMSSYKQINLTKQEFNKKKNILHNQLQNLEIDL</sequence>
<evidence type="ECO:0000313" key="2">
    <source>
        <dbReference type="EMBL" id="EAR99158.2"/>
    </source>
</evidence>
<dbReference type="InParanoid" id="Q23R90"/>
<dbReference type="AlphaFoldDB" id="Q23R90"/>
<dbReference type="Proteomes" id="UP000009168">
    <property type="component" value="Unassembled WGS sequence"/>
</dbReference>
<feature type="region of interest" description="Disordered" evidence="1">
    <location>
        <begin position="90"/>
        <end position="120"/>
    </location>
</feature>
<organism evidence="2 3">
    <name type="scientific">Tetrahymena thermophila (strain SB210)</name>
    <dbReference type="NCBI Taxonomy" id="312017"/>
    <lineage>
        <taxon>Eukaryota</taxon>
        <taxon>Sar</taxon>
        <taxon>Alveolata</taxon>
        <taxon>Ciliophora</taxon>
        <taxon>Intramacronucleata</taxon>
        <taxon>Oligohymenophorea</taxon>
        <taxon>Hymenostomatida</taxon>
        <taxon>Tetrahymenina</taxon>
        <taxon>Tetrahymenidae</taxon>
        <taxon>Tetrahymena</taxon>
    </lineage>
</organism>
<dbReference type="HOGENOM" id="CLU_992042_0_0_1"/>
<feature type="compositionally biased region" description="Basic and acidic residues" evidence="1">
    <location>
        <begin position="94"/>
        <end position="105"/>
    </location>
</feature>
<dbReference type="EMBL" id="GG662644">
    <property type="protein sequence ID" value="EAR99158.2"/>
    <property type="molecule type" value="Genomic_DNA"/>
</dbReference>
<name>Q23R90_TETTS</name>
<dbReference type="GeneID" id="7834825"/>